<keyword evidence="5" id="KW-1185">Reference proteome</keyword>
<evidence type="ECO:0008006" key="6">
    <source>
        <dbReference type="Google" id="ProtNLM"/>
    </source>
</evidence>
<name>A0AAN9CEG1_9TELE</name>
<sequence>MSISILALVLGFISVQQVGGEVDDIETVKVKEGGFLNLHPGLHDLNGDVQILWTFESSRQTQSTRVAQMHQGKIYTHYDKRLTGRVQLARETGILTISDIRTNESGLYKAVIIVNKKVTVQKYEVEVYAPVTVPAISSADTVHTSTGTSQGPHLSNSATHPQTNQIYPNHQGTSQGPHARNSATHPQTNQIYPNQQDSVGSCAEAEVLVRLVLSGLVGIATVVFLVDHIRCCTARRGAQSSV</sequence>
<evidence type="ECO:0000256" key="1">
    <source>
        <dbReference type="SAM" id="MobiDB-lite"/>
    </source>
</evidence>
<protein>
    <recommendedName>
        <fullName evidence="6">Immunoglobulin subtype domain-containing protein</fullName>
    </recommendedName>
</protein>
<evidence type="ECO:0000256" key="2">
    <source>
        <dbReference type="SAM" id="Phobius"/>
    </source>
</evidence>
<feature type="transmembrane region" description="Helical" evidence="2">
    <location>
        <begin position="207"/>
        <end position="226"/>
    </location>
</feature>
<dbReference type="AlphaFoldDB" id="A0AAN9CEG1"/>
<dbReference type="SUPFAM" id="SSF48726">
    <property type="entry name" value="Immunoglobulin"/>
    <property type="match status" value="1"/>
</dbReference>
<keyword evidence="2" id="KW-0472">Membrane</keyword>
<evidence type="ECO:0000256" key="3">
    <source>
        <dbReference type="SAM" id="SignalP"/>
    </source>
</evidence>
<dbReference type="Proteomes" id="UP001364617">
    <property type="component" value="Unassembled WGS sequence"/>
</dbReference>
<evidence type="ECO:0000313" key="5">
    <source>
        <dbReference type="Proteomes" id="UP001364617"/>
    </source>
</evidence>
<dbReference type="Gene3D" id="2.60.40.10">
    <property type="entry name" value="Immunoglobulins"/>
    <property type="match status" value="1"/>
</dbReference>
<comment type="caution">
    <text evidence="4">The sequence shown here is derived from an EMBL/GenBank/DDBJ whole genome shotgun (WGS) entry which is preliminary data.</text>
</comment>
<feature type="region of interest" description="Disordered" evidence="1">
    <location>
        <begin position="141"/>
        <end position="195"/>
    </location>
</feature>
<dbReference type="PANTHER" id="PTHR21063:SF4">
    <property type="entry name" value="CD48 ANTIGEN-RELATED"/>
    <property type="match status" value="1"/>
</dbReference>
<gene>
    <name evidence="4" type="ORF">R3I93_019120</name>
</gene>
<dbReference type="EMBL" id="JAYKXH010000020">
    <property type="protein sequence ID" value="KAK7132783.1"/>
    <property type="molecule type" value="Genomic_DNA"/>
</dbReference>
<dbReference type="InterPro" id="IPR013783">
    <property type="entry name" value="Ig-like_fold"/>
</dbReference>
<keyword evidence="3" id="KW-0732">Signal</keyword>
<evidence type="ECO:0000313" key="4">
    <source>
        <dbReference type="EMBL" id="KAK7132783.1"/>
    </source>
</evidence>
<feature type="chain" id="PRO_5042865151" description="Immunoglobulin subtype domain-containing protein" evidence="3">
    <location>
        <begin position="21"/>
        <end position="242"/>
    </location>
</feature>
<organism evidence="4 5">
    <name type="scientific">Phoxinus phoxinus</name>
    <name type="common">Eurasian minnow</name>
    <dbReference type="NCBI Taxonomy" id="58324"/>
    <lineage>
        <taxon>Eukaryota</taxon>
        <taxon>Metazoa</taxon>
        <taxon>Chordata</taxon>
        <taxon>Craniata</taxon>
        <taxon>Vertebrata</taxon>
        <taxon>Euteleostomi</taxon>
        <taxon>Actinopterygii</taxon>
        <taxon>Neopterygii</taxon>
        <taxon>Teleostei</taxon>
        <taxon>Ostariophysi</taxon>
        <taxon>Cypriniformes</taxon>
        <taxon>Leuciscidae</taxon>
        <taxon>Phoxininae</taxon>
        <taxon>Phoxinus</taxon>
    </lineage>
</organism>
<proteinExistence type="predicted"/>
<feature type="signal peptide" evidence="3">
    <location>
        <begin position="1"/>
        <end position="20"/>
    </location>
</feature>
<reference evidence="4 5" key="1">
    <citation type="submission" date="2024-02" db="EMBL/GenBank/DDBJ databases">
        <title>Chromosome-level genome assembly of the Eurasian Minnow (Phoxinus phoxinus).</title>
        <authorList>
            <person name="Oriowo T.O."/>
            <person name="Martin S."/>
            <person name="Stange M."/>
            <person name="Chrysostomakis Y."/>
            <person name="Brown T."/>
            <person name="Winkler S."/>
            <person name="Kukowka S."/>
            <person name="Myers E.W."/>
            <person name="Bohne A."/>
        </authorList>
    </citation>
    <scope>NUCLEOTIDE SEQUENCE [LARGE SCALE GENOMIC DNA]</scope>
    <source>
        <strain evidence="4">ZFMK-TIS-60720</strain>
        <tissue evidence="4">Whole Organism</tissue>
    </source>
</reference>
<accession>A0AAN9CEG1</accession>
<keyword evidence="2" id="KW-0812">Transmembrane</keyword>
<dbReference type="PANTHER" id="PTHR21063">
    <property type="entry name" value="LFA-3"/>
    <property type="match status" value="1"/>
</dbReference>
<dbReference type="InterPro" id="IPR036179">
    <property type="entry name" value="Ig-like_dom_sf"/>
</dbReference>
<keyword evidence="2" id="KW-1133">Transmembrane helix</keyword>